<dbReference type="InterPro" id="IPR036396">
    <property type="entry name" value="Cyt_P450_sf"/>
</dbReference>
<dbReference type="InterPro" id="IPR002397">
    <property type="entry name" value="Cyt_P450_B"/>
</dbReference>
<proteinExistence type="inferred from homology"/>
<evidence type="ECO:0000256" key="1">
    <source>
        <dbReference type="ARBA" id="ARBA00010617"/>
    </source>
</evidence>
<dbReference type="EMBL" id="JBHSIT010000002">
    <property type="protein sequence ID" value="MFC4907351.1"/>
    <property type="molecule type" value="Genomic_DNA"/>
</dbReference>
<dbReference type="PROSITE" id="PS00086">
    <property type="entry name" value="CYTOCHROME_P450"/>
    <property type="match status" value="1"/>
</dbReference>
<dbReference type="PANTHER" id="PTHR46696:SF3">
    <property type="entry name" value="PULCHERRIMINIC ACID SYNTHASE"/>
    <property type="match status" value="1"/>
</dbReference>
<dbReference type="Pfam" id="PF19086">
    <property type="entry name" value="Terpene_syn_C_2"/>
    <property type="match status" value="1"/>
</dbReference>
<dbReference type="SUPFAM" id="SSF48576">
    <property type="entry name" value="Terpenoid synthases"/>
    <property type="match status" value="1"/>
</dbReference>
<keyword evidence="2" id="KW-0456">Lyase</keyword>
<dbReference type="InterPro" id="IPR001128">
    <property type="entry name" value="Cyt_P450"/>
</dbReference>
<evidence type="ECO:0000313" key="4">
    <source>
        <dbReference type="Proteomes" id="UP001595872"/>
    </source>
</evidence>
<accession>A0ABV9TTA5</accession>
<protein>
    <submittedName>
        <fullName evidence="3">Cytochrome P450</fullName>
    </submittedName>
</protein>
<dbReference type="SFLD" id="SFLDG01020">
    <property type="entry name" value="Terpene_Cyclase_Like_2"/>
    <property type="match status" value="1"/>
</dbReference>
<dbReference type="Gene3D" id="1.10.630.10">
    <property type="entry name" value="Cytochrome P450"/>
    <property type="match status" value="1"/>
</dbReference>
<gene>
    <name evidence="3" type="ORF">ACFPCY_08470</name>
</gene>
<dbReference type="InterPro" id="IPR034686">
    <property type="entry name" value="Terpene_cyclase-like_2"/>
</dbReference>
<sequence>MTTDTVTGFRIPEISLPFPGPVRRGDADLLRAGVCGWAEERGLVGPRGRARLETSRLLDLGIALTGRAGPDDAAVLLAWFLWVLLLDDRVDDGPWADGGVLAGFSASALAVLRGEAGRDAVTDPMLAVLADDLWPRTALLAGPAWRERFAGHVARHLRAQCALVERRASGRPPRLPDYVGLRRDLFGADVFFDLFEAVDGIAPPDAPVTAALRAAAADVISWTNDLFSVEKDMAFGERANLVLLLRERHVRTLQDAVDAARSLIAARAADFQILRRALPRGARDENRLADRLRRAMRASLDWHRSVPRYRPRTAASAAAAEAASAMVSASAPASAFAAGASPVVPGAASGGFRVVGAGGAAGAGRGAGGSEEVDPSLTPPSLLWPEFERDPYPLYRRLREEFPVVRDEPLDAWLVSRYVDVRAALSDPRFTSRNYGWQLAPMFGRTVLQMEGREHAAHRSFLTPAFRGRALTWLRAAIERTAADLVADLAARARRGGGVVDLVDGFCHRLPIAVVVTALGLPVADAPLFQEWYEAGFSYLSNYRQDPALLERGLSSRDELYAYLAPYVARRRVAPGRDLLSVLCTAEVDGAPLPDDMVMGFCGMLLGAGGETTDKGLRSLLANLLDHPEALAAVRADPGGLAGAWVETLRRDPPVQVVLRQTGEAVDLPSGRVPGGATVACLVGAAGRDPDRFADPDRFDASRLADEPDRQFTAAAGHLSFGAGRHFCLGSQLARAEAEIGVRTLLAALPRLRWADGFRPRFGGLLTRAPEELLISLR</sequence>
<reference evidence="4" key="1">
    <citation type="journal article" date="2019" name="Int. J. Syst. Evol. Microbiol.">
        <title>The Global Catalogue of Microorganisms (GCM) 10K type strain sequencing project: providing services to taxonomists for standard genome sequencing and annotation.</title>
        <authorList>
            <consortium name="The Broad Institute Genomics Platform"/>
            <consortium name="The Broad Institute Genome Sequencing Center for Infectious Disease"/>
            <person name="Wu L."/>
            <person name="Ma J."/>
        </authorList>
    </citation>
    <scope>NUCLEOTIDE SEQUENCE [LARGE SCALE GENOMIC DNA]</scope>
    <source>
        <strain evidence="4">KLKA75</strain>
    </source>
</reference>
<evidence type="ECO:0000256" key="2">
    <source>
        <dbReference type="ARBA" id="ARBA00023239"/>
    </source>
</evidence>
<keyword evidence="4" id="KW-1185">Reference proteome</keyword>
<dbReference type="SUPFAM" id="SSF48264">
    <property type="entry name" value="Cytochrome P450"/>
    <property type="match status" value="1"/>
</dbReference>
<evidence type="ECO:0000313" key="3">
    <source>
        <dbReference type="EMBL" id="MFC4907351.1"/>
    </source>
</evidence>
<comment type="similarity">
    <text evidence="1">Belongs to the cytochrome P450 family.</text>
</comment>
<name>A0ABV9TTA5_9ACTN</name>
<organism evidence="3 4">
    <name type="scientific">Actinomadura gamaensis</name>
    <dbReference type="NCBI Taxonomy" id="1763541"/>
    <lineage>
        <taxon>Bacteria</taxon>
        <taxon>Bacillati</taxon>
        <taxon>Actinomycetota</taxon>
        <taxon>Actinomycetes</taxon>
        <taxon>Streptosporangiales</taxon>
        <taxon>Thermomonosporaceae</taxon>
        <taxon>Actinomadura</taxon>
    </lineage>
</organism>
<dbReference type="SFLD" id="SFLDS00005">
    <property type="entry name" value="Isoprenoid_Synthase_Type_I"/>
    <property type="match status" value="1"/>
</dbReference>
<dbReference type="Proteomes" id="UP001595872">
    <property type="component" value="Unassembled WGS sequence"/>
</dbReference>
<dbReference type="InterPro" id="IPR017972">
    <property type="entry name" value="Cyt_P450_CS"/>
</dbReference>
<dbReference type="PANTHER" id="PTHR46696">
    <property type="entry name" value="P450, PUTATIVE (EUROFUNG)-RELATED"/>
    <property type="match status" value="1"/>
</dbReference>
<comment type="caution">
    <text evidence="3">The sequence shown here is derived from an EMBL/GenBank/DDBJ whole genome shotgun (WGS) entry which is preliminary data.</text>
</comment>
<dbReference type="InterPro" id="IPR008949">
    <property type="entry name" value="Isoprenoid_synthase_dom_sf"/>
</dbReference>
<dbReference type="RefSeq" id="WP_378253087.1">
    <property type="nucleotide sequence ID" value="NZ_JBHSIT010000002.1"/>
</dbReference>
<dbReference type="PRINTS" id="PR00359">
    <property type="entry name" value="BP450"/>
</dbReference>
<dbReference type="Gene3D" id="1.10.600.10">
    <property type="entry name" value="Farnesyl Diphosphate Synthase"/>
    <property type="match status" value="1"/>
</dbReference>
<dbReference type="Pfam" id="PF00067">
    <property type="entry name" value="p450"/>
    <property type="match status" value="2"/>
</dbReference>